<evidence type="ECO:0000256" key="2">
    <source>
        <dbReference type="ARBA" id="ARBA00012502"/>
    </source>
</evidence>
<evidence type="ECO:0000313" key="7">
    <source>
        <dbReference type="Proteomes" id="UP001174909"/>
    </source>
</evidence>
<dbReference type="Gene3D" id="3.30.1060.10">
    <property type="entry name" value="Peptide methionine sulphoxide reductase MsrA"/>
    <property type="match status" value="1"/>
</dbReference>
<dbReference type="PANTHER" id="PTHR43774:SF1">
    <property type="entry name" value="PEPTIDE METHIONINE SULFOXIDE REDUCTASE MSRA 2"/>
    <property type="match status" value="1"/>
</dbReference>
<evidence type="ECO:0000313" key="6">
    <source>
        <dbReference type="EMBL" id="CAI8007912.1"/>
    </source>
</evidence>
<comment type="similarity">
    <text evidence="1">Belongs to the MsrA Met sulfoxide reductase family.</text>
</comment>
<dbReference type="Proteomes" id="UP001174909">
    <property type="component" value="Unassembled WGS sequence"/>
</dbReference>
<dbReference type="NCBIfam" id="TIGR00401">
    <property type="entry name" value="msrA"/>
    <property type="match status" value="1"/>
</dbReference>
<dbReference type="EMBL" id="CASHTH010000801">
    <property type="protein sequence ID" value="CAI8007912.1"/>
    <property type="molecule type" value="Genomic_DNA"/>
</dbReference>
<dbReference type="PROSITE" id="PS51257">
    <property type="entry name" value="PROKAR_LIPOPROTEIN"/>
    <property type="match status" value="1"/>
</dbReference>
<feature type="domain" description="Peptide methionine sulphoxide reductase MsrA" evidence="5">
    <location>
        <begin position="14"/>
        <end position="165"/>
    </location>
</feature>
<protein>
    <recommendedName>
        <fullName evidence="2">peptide-methionine (S)-S-oxide reductase</fullName>
        <ecNumber evidence="2">1.8.4.11</ecNumber>
    </recommendedName>
    <alternativeName>
        <fullName evidence="4">Peptide-methionine (S)-S-oxide reductase</fullName>
    </alternativeName>
</protein>
<organism evidence="6 7">
    <name type="scientific">Geodia barretti</name>
    <name type="common">Barrett's horny sponge</name>
    <dbReference type="NCBI Taxonomy" id="519541"/>
    <lineage>
        <taxon>Eukaryota</taxon>
        <taxon>Metazoa</taxon>
        <taxon>Porifera</taxon>
        <taxon>Demospongiae</taxon>
        <taxon>Heteroscleromorpha</taxon>
        <taxon>Tetractinellida</taxon>
        <taxon>Astrophorina</taxon>
        <taxon>Geodiidae</taxon>
        <taxon>Geodia</taxon>
    </lineage>
</organism>
<dbReference type="PANTHER" id="PTHR43774">
    <property type="entry name" value="PEPTIDE METHIONINE SULFOXIDE REDUCTASE"/>
    <property type="match status" value="1"/>
</dbReference>
<keyword evidence="3" id="KW-0560">Oxidoreductase</keyword>
<comment type="caution">
    <text evidence="6">The sequence shown here is derived from an EMBL/GenBank/DDBJ whole genome shotgun (WGS) entry which is preliminary data.</text>
</comment>
<proteinExistence type="inferred from homology"/>
<keyword evidence="7" id="KW-1185">Reference proteome</keyword>
<dbReference type="HAMAP" id="MF_01401">
    <property type="entry name" value="MsrA"/>
    <property type="match status" value="1"/>
</dbReference>
<accession>A0AA35RBH5</accession>
<dbReference type="EC" id="1.8.4.11" evidence="2"/>
<dbReference type="InterPro" id="IPR036509">
    <property type="entry name" value="Met_Sox_Rdtase_MsrA_sf"/>
</dbReference>
<gene>
    <name evidence="6" type="ORF">GBAR_LOCUS5479</name>
</gene>
<dbReference type="Pfam" id="PF01625">
    <property type="entry name" value="PMSR"/>
    <property type="match status" value="1"/>
</dbReference>
<dbReference type="SUPFAM" id="SSF55068">
    <property type="entry name" value="Peptide methionine sulfoxide reductase"/>
    <property type="match status" value="1"/>
</dbReference>
<dbReference type="GO" id="GO:0008113">
    <property type="term" value="F:peptide-methionine (S)-S-oxide reductase activity"/>
    <property type="evidence" value="ECO:0007669"/>
    <property type="project" value="UniProtKB-EC"/>
</dbReference>
<evidence type="ECO:0000259" key="5">
    <source>
        <dbReference type="Pfam" id="PF01625"/>
    </source>
</evidence>
<reference evidence="6" key="1">
    <citation type="submission" date="2023-03" db="EMBL/GenBank/DDBJ databases">
        <authorList>
            <person name="Steffen K."/>
            <person name="Cardenas P."/>
        </authorList>
    </citation>
    <scope>NUCLEOTIDE SEQUENCE</scope>
</reference>
<evidence type="ECO:0000256" key="3">
    <source>
        <dbReference type="ARBA" id="ARBA00023002"/>
    </source>
</evidence>
<evidence type="ECO:0000256" key="4">
    <source>
        <dbReference type="ARBA" id="ARBA00030643"/>
    </source>
</evidence>
<dbReference type="InterPro" id="IPR002569">
    <property type="entry name" value="Met_Sox_Rdtase_MsrA_dom"/>
</dbReference>
<dbReference type="AlphaFoldDB" id="A0AA35RBH5"/>
<evidence type="ECO:0000256" key="1">
    <source>
        <dbReference type="ARBA" id="ARBA00005591"/>
    </source>
</evidence>
<name>A0AA35RBH5_GEOBA</name>
<sequence length="185" mass="20533">MERKTVVENNNAVAVLGGGCFWCVEAVYTEMKGVTSVMSGYSGGHAVNPTYYQVCGEKTGHAEVVSVEFDPAQITFPEILEVFFASHDPTTLNRQGADVGTRYRSVILYTSDAQKEQAAEFIKELNASGTEPGPIVTELAPFEVFYPAEAEHYRFYENNPGSMYCRIVIDPKVAKVRQKFANKLR</sequence>